<protein>
    <submittedName>
        <fullName evidence="1">Uncharacterized protein</fullName>
    </submittedName>
</protein>
<proteinExistence type="predicted"/>
<dbReference type="AlphaFoldDB" id="A0A0A8ZUF7"/>
<evidence type="ECO:0000313" key="1">
    <source>
        <dbReference type="EMBL" id="JAD41318.1"/>
    </source>
</evidence>
<organism evidence="1">
    <name type="scientific">Arundo donax</name>
    <name type="common">Giant reed</name>
    <name type="synonym">Donax arundinaceus</name>
    <dbReference type="NCBI Taxonomy" id="35708"/>
    <lineage>
        <taxon>Eukaryota</taxon>
        <taxon>Viridiplantae</taxon>
        <taxon>Streptophyta</taxon>
        <taxon>Embryophyta</taxon>
        <taxon>Tracheophyta</taxon>
        <taxon>Spermatophyta</taxon>
        <taxon>Magnoliopsida</taxon>
        <taxon>Liliopsida</taxon>
        <taxon>Poales</taxon>
        <taxon>Poaceae</taxon>
        <taxon>PACMAD clade</taxon>
        <taxon>Arundinoideae</taxon>
        <taxon>Arundineae</taxon>
        <taxon>Arundo</taxon>
    </lineage>
</organism>
<reference evidence="1" key="1">
    <citation type="submission" date="2014-09" db="EMBL/GenBank/DDBJ databases">
        <authorList>
            <person name="Magalhaes I.L.F."/>
            <person name="Oliveira U."/>
            <person name="Santos F.R."/>
            <person name="Vidigal T.H.D.A."/>
            <person name="Brescovit A.D."/>
            <person name="Santos A.J."/>
        </authorList>
    </citation>
    <scope>NUCLEOTIDE SEQUENCE</scope>
    <source>
        <tissue evidence="1">Shoot tissue taken approximately 20 cm above the soil surface</tissue>
    </source>
</reference>
<dbReference type="EMBL" id="GBRH01256577">
    <property type="protein sequence ID" value="JAD41318.1"/>
    <property type="molecule type" value="Transcribed_RNA"/>
</dbReference>
<name>A0A0A8ZUF7_ARUDO</name>
<reference evidence="1" key="2">
    <citation type="journal article" date="2015" name="Data Brief">
        <title>Shoot transcriptome of the giant reed, Arundo donax.</title>
        <authorList>
            <person name="Barrero R.A."/>
            <person name="Guerrero F.D."/>
            <person name="Moolhuijzen P."/>
            <person name="Goolsby J.A."/>
            <person name="Tidwell J."/>
            <person name="Bellgard S.E."/>
            <person name="Bellgard M.I."/>
        </authorList>
    </citation>
    <scope>NUCLEOTIDE SEQUENCE</scope>
    <source>
        <tissue evidence="1">Shoot tissue taken approximately 20 cm above the soil surface</tissue>
    </source>
</reference>
<accession>A0A0A8ZUF7</accession>
<sequence length="19" mass="2564">MQFYSHWAWFPNIQFWFLD</sequence>